<dbReference type="AlphaFoldDB" id="A0A8H4W366"/>
<accession>A0A8H4W366</accession>
<comment type="caution">
    <text evidence="1">The sequence shown here is derived from an EMBL/GenBank/DDBJ whole genome shotgun (WGS) entry which is preliminary data.</text>
</comment>
<gene>
    <name evidence="1" type="ORF">G7Y89_g6258</name>
</gene>
<dbReference type="EMBL" id="JAAMPI010000401">
    <property type="protein sequence ID" value="KAF4631871.1"/>
    <property type="molecule type" value="Genomic_DNA"/>
</dbReference>
<name>A0A8H4W366_9HELO</name>
<evidence type="ECO:0000313" key="2">
    <source>
        <dbReference type="Proteomes" id="UP000566819"/>
    </source>
</evidence>
<organism evidence="1 2">
    <name type="scientific">Cudoniella acicularis</name>
    <dbReference type="NCBI Taxonomy" id="354080"/>
    <lineage>
        <taxon>Eukaryota</taxon>
        <taxon>Fungi</taxon>
        <taxon>Dikarya</taxon>
        <taxon>Ascomycota</taxon>
        <taxon>Pezizomycotina</taxon>
        <taxon>Leotiomycetes</taxon>
        <taxon>Helotiales</taxon>
        <taxon>Tricladiaceae</taxon>
        <taxon>Cudoniella</taxon>
    </lineage>
</organism>
<keyword evidence="2" id="KW-1185">Reference proteome</keyword>
<sequence length="225" mass="25760">MTLPDIPCLTNPTHKYNIHRFHPPPSGQPALLLCIPPCHKTPPHRLHLPSSDQPLRIQIEGPLIALQKLLPRVSWHIADHSHAFPLPGGPELARLAFQTIYHREVQPDIPGDMVVRDEYTGWLVEARPDVMIDYYGITFDHLVPTDDTDPEVLQINIFETEDDGGVYANKNSRFEIDPADYTGKKVLALPRCCQTRKGTTDRRRVNDGVNMRHGRAWERWEMQCE</sequence>
<reference evidence="1 2" key="1">
    <citation type="submission" date="2020-03" db="EMBL/GenBank/DDBJ databases">
        <title>Draft Genome Sequence of Cudoniella acicularis.</title>
        <authorList>
            <person name="Buettner E."/>
            <person name="Kellner H."/>
        </authorList>
    </citation>
    <scope>NUCLEOTIDE SEQUENCE [LARGE SCALE GENOMIC DNA]</scope>
    <source>
        <strain evidence="1 2">DSM 108380</strain>
    </source>
</reference>
<dbReference type="Proteomes" id="UP000566819">
    <property type="component" value="Unassembled WGS sequence"/>
</dbReference>
<proteinExistence type="predicted"/>
<protein>
    <submittedName>
        <fullName evidence="1">Uncharacterized protein</fullName>
    </submittedName>
</protein>
<evidence type="ECO:0000313" key="1">
    <source>
        <dbReference type="EMBL" id="KAF4631871.1"/>
    </source>
</evidence>
<dbReference type="OrthoDB" id="5150140at2759"/>